<name>A0A8S5S3Q0_9CAUD</name>
<dbReference type="PROSITE" id="PS51257">
    <property type="entry name" value="PROKAR_LIPOPROTEIN"/>
    <property type="match status" value="1"/>
</dbReference>
<accession>A0A8S5S3Q0</accession>
<protein>
    <submittedName>
        <fullName evidence="1">Minor fimbrium tip subunit Mfa3, ADHESIN, PERIODONTITIS, CELL ADHESION</fullName>
    </submittedName>
</protein>
<organism evidence="1">
    <name type="scientific">Siphoviridae sp. ctBLh2</name>
    <dbReference type="NCBI Taxonomy" id="2827803"/>
    <lineage>
        <taxon>Viruses</taxon>
        <taxon>Duplodnaviria</taxon>
        <taxon>Heunggongvirae</taxon>
        <taxon>Uroviricota</taxon>
        <taxon>Caudoviricetes</taxon>
    </lineage>
</organism>
<reference evidence="1" key="1">
    <citation type="journal article" date="2021" name="Proc. Natl. Acad. Sci. U.S.A.">
        <title>A Catalog of Tens of Thousands of Viruses from Human Metagenomes Reveals Hidden Associations with Chronic Diseases.</title>
        <authorList>
            <person name="Tisza M.J."/>
            <person name="Buck C.B."/>
        </authorList>
    </citation>
    <scope>NUCLEOTIDE SEQUENCE</scope>
    <source>
        <strain evidence="1">CtBLh2</strain>
    </source>
</reference>
<evidence type="ECO:0000313" key="1">
    <source>
        <dbReference type="EMBL" id="DAF45552.1"/>
    </source>
</evidence>
<proteinExistence type="predicted"/>
<dbReference type="EMBL" id="BK032514">
    <property type="protein sequence ID" value="DAF45552.1"/>
    <property type="molecule type" value="Genomic_DNA"/>
</dbReference>
<sequence>MKIKTLALTALAASMTFAACDNEDNGGSQPQDLMPKSVTITLPNIQKSTRATGDAMPGGSPVKLTNFKVFFVNSANEAVTVPQFNNEDQKVFFSSEDDDWGTAAIGNKLTYHFLPATTAKVVVVGNIGDETYDNVKTKVCDVQNDADGAHPSYPLYGESGLSKSDATDEEGHNNVYTATVTLEPRVSRFEIYGFEYTGTKYTSVELDKIALNHYYTKYNFVTKAPLEEDECFEEPDETTAWDWIAGRTAPWADALTLTLNAGEKKFVDGTTIDDPAEDGEEAKGIITYGLAHVADAENNPELLLALIGKKDGAETPLYLRGQFTKSAAGAFASGKIYRVLYSFTDADFDEPERCVELTVTVANWTVVAVTPEF</sequence>